<organism evidence="1 2">
    <name type="scientific">Paenibacillus polymyxa</name>
    <name type="common">Bacillus polymyxa</name>
    <dbReference type="NCBI Taxonomy" id="1406"/>
    <lineage>
        <taxon>Bacteria</taxon>
        <taxon>Bacillati</taxon>
        <taxon>Bacillota</taxon>
        <taxon>Bacilli</taxon>
        <taxon>Bacillales</taxon>
        <taxon>Paenibacillaceae</taxon>
        <taxon>Paenibacillus</taxon>
    </lineage>
</organism>
<evidence type="ECO:0000313" key="2">
    <source>
        <dbReference type="Proteomes" id="UP000650605"/>
    </source>
</evidence>
<proteinExistence type="predicted"/>
<protein>
    <submittedName>
        <fullName evidence="1">Uncharacterized protein</fullName>
    </submittedName>
</protein>
<dbReference type="AlphaFoldDB" id="A0A8I1IN37"/>
<accession>A0A8I1IN37</accession>
<dbReference type="EMBL" id="JAEHFQ010000001">
    <property type="protein sequence ID" value="MBM0631657.1"/>
    <property type="molecule type" value="Genomic_DNA"/>
</dbReference>
<name>A0A8I1IN37_PAEPO</name>
<dbReference type="Proteomes" id="UP000650605">
    <property type="component" value="Unassembled WGS sequence"/>
</dbReference>
<reference evidence="1" key="1">
    <citation type="submission" date="2020-12" db="EMBL/GenBank/DDBJ databases">
        <title>Paenibacillus polymyxa LMG 27872: a double-edged sword.</title>
        <authorList>
            <person name="Langendries S."/>
            <person name="Garcia Mendez S."/>
            <person name="Beirinckx S."/>
            <person name="Viaene T."/>
            <person name="Baeyen S."/>
            <person name="Goeminne G."/>
            <person name="Willems A."/>
            <person name="Debode J."/>
            <person name="Goormachtig S."/>
        </authorList>
    </citation>
    <scope>NUCLEOTIDE SEQUENCE</scope>
    <source>
        <strain evidence="1">LMG 27872</strain>
    </source>
</reference>
<comment type="caution">
    <text evidence="1">The sequence shown here is derived from an EMBL/GenBank/DDBJ whole genome shotgun (WGS) entry which is preliminary data.</text>
</comment>
<gene>
    <name evidence="1" type="ORF">JDW19_00690</name>
</gene>
<evidence type="ECO:0000313" key="1">
    <source>
        <dbReference type="EMBL" id="MBM0631657.1"/>
    </source>
</evidence>
<sequence>MTTTLSVKVKKDGSIELLDLFDSLSLELISRVPGLLKANPLFDDKRKDALLIKEINELIYNKKLDEQFSLAKNSSLEFKMMLADVIEKLIRYENR</sequence>
<dbReference type="RefSeq" id="WP_075154496.1">
    <property type="nucleotide sequence ID" value="NZ_CP011420.1"/>
</dbReference>